<dbReference type="EMBL" id="UYRT01082366">
    <property type="protein sequence ID" value="VDN25894.1"/>
    <property type="molecule type" value="Genomic_DNA"/>
</dbReference>
<evidence type="ECO:0000313" key="4">
    <source>
        <dbReference type="WBParaSite" id="GPUH_0001540201-mRNA-1"/>
    </source>
</evidence>
<evidence type="ECO:0000313" key="2">
    <source>
        <dbReference type="EMBL" id="VDN25894.1"/>
    </source>
</evidence>
<protein>
    <submittedName>
        <fullName evidence="4">Col_cuticle_N domain-containing protein</fullName>
    </submittedName>
</protein>
<keyword evidence="3" id="KW-1185">Reference proteome</keyword>
<keyword evidence="1" id="KW-1133">Transmembrane helix</keyword>
<gene>
    <name evidence="2" type="ORF">GPUH_LOCUS15381</name>
</gene>
<evidence type="ECO:0000256" key="1">
    <source>
        <dbReference type="SAM" id="Phobius"/>
    </source>
</evidence>
<reference evidence="4" key="1">
    <citation type="submission" date="2016-06" db="UniProtKB">
        <authorList>
            <consortium name="WormBaseParasite"/>
        </authorList>
    </citation>
    <scope>IDENTIFICATION</scope>
</reference>
<reference evidence="2 3" key="2">
    <citation type="submission" date="2018-11" db="EMBL/GenBank/DDBJ databases">
        <authorList>
            <consortium name="Pathogen Informatics"/>
        </authorList>
    </citation>
    <scope>NUCLEOTIDE SEQUENCE [LARGE SCALE GENOMIC DNA]</scope>
</reference>
<dbReference type="Proteomes" id="UP000271098">
    <property type="component" value="Unassembled WGS sequence"/>
</dbReference>
<dbReference type="AlphaFoldDB" id="A0A183E340"/>
<accession>A0A183E340</accession>
<feature type="transmembrane region" description="Helical" evidence="1">
    <location>
        <begin position="16"/>
        <end position="39"/>
    </location>
</feature>
<name>A0A183E340_9BILA</name>
<dbReference type="WBParaSite" id="GPUH_0001540201-mRNA-1">
    <property type="protein sequence ID" value="GPUH_0001540201-mRNA-1"/>
    <property type="gene ID" value="GPUH_0001540201"/>
</dbReference>
<keyword evidence="1" id="KW-0812">Transmembrane</keyword>
<organism evidence="4">
    <name type="scientific">Gongylonema pulchrum</name>
    <dbReference type="NCBI Taxonomy" id="637853"/>
    <lineage>
        <taxon>Eukaryota</taxon>
        <taxon>Metazoa</taxon>
        <taxon>Ecdysozoa</taxon>
        <taxon>Nematoda</taxon>
        <taxon>Chromadorea</taxon>
        <taxon>Rhabditida</taxon>
        <taxon>Spirurina</taxon>
        <taxon>Spiruromorpha</taxon>
        <taxon>Spiruroidea</taxon>
        <taxon>Gongylonematidae</taxon>
        <taxon>Gongylonema</taxon>
    </lineage>
</organism>
<keyword evidence="1" id="KW-0472">Membrane</keyword>
<sequence length="106" mass="12167">MQNRKELELKAQQMRAVALYSVILGTVAVTLSVIIVPFLHSLISSLDANVKVLQMITLKYILTHLIVNSQITATLTKYRNPTLWICAKVSNCYYVVFTNPHLHFWY</sequence>
<evidence type="ECO:0000313" key="3">
    <source>
        <dbReference type="Proteomes" id="UP000271098"/>
    </source>
</evidence>
<proteinExistence type="predicted"/>